<feature type="transmembrane region" description="Helical" evidence="1">
    <location>
        <begin position="6"/>
        <end position="29"/>
    </location>
</feature>
<name>A0ABQ2DM74_9BACI</name>
<dbReference type="RefSeq" id="WP_188943434.1">
    <property type="nucleotide sequence ID" value="NZ_BMPN01000004.1"/>
</dbReference>
<accession>A0ABQ2DM74</accession>
<proteinExistence type="predicted"/>
<sequence>MEMGKIFKIFGYACIVLGCIACLIVAIIISDTNQYRSSFEQITQWYAVIPLI</sequence>
<evidence type="ECO:0000313" key="3">
    <source>
        <dbReference type="Proteomes" id="UP000634435"/>
    </source>
</evidence>
<organism evidence="2 3">
    <name type="scientific">Virgibacillus kapii</name>
    <dbReference type="NCBI Taxonomy" id="1638645"/>
    <lineage>
        <taxon>Bacteria</taxon>
        <taxon>Bacillati</taxon>
        <taxon>Bacillota</taxon>
        <taxon>Bacilli</taxon>
        <taxon>Bacillales</taxon>
        <taxon>Bacillaceae</taxon>
        <taxon>Virgibacillus</taxon>
    </lineage>
</organism>
<dbReference type="EMBL" id="BMPN01000004">
    <property type="protein sequence ID" value="GGJ63339.1"/>
    <property type="molecule type" value="Genomic_DNA"/>
</dbReference>
<keyword evidence="1" id="KW-0472">Membrane</keyword>
<dbReference type="Proteomes" id="UP000634435">
    <property type="component" value="Unassembled WGS sequence"/>
</dbReference>
<reference evidence="3" key="1">
    <citation type="journal article" date="2019" name="Int. J. Syst. Evol. Microbiol.">
        <title>The Global Catalogue of Microorganisms (GCM) 10K type strain sequencing project: providing services to taxonomists for standard genome sequencing and annotation.</title>
        <authorList>
            <consortium name="The Broad Institute Genomics Platform"/>
            <consortium name="The Broad Institute Genome Sequencing Center for Infectious Disease"/>
            <person name="Wu L."/>
            <person name="Ma J."/>
        </authorList>
    </citation>
    <scope>NUCLEOTIDE SEQUENCE [LARGE SCALE GENOMIC DNA]</scope>
    <source>
        <strain evidence="3">JCM 30071</strain>
    </source>
</reference>
<comment type="caution">
    <text evidence="2">The sequence shown here is derived from an EMBL/GenBank/DDBJ whole genome shotgun (WGS) entry which is preliminary data.</text>
</comment>
<keyword evidence="3" id="KW-1185">Reference proteome</keyword>
<evidence type="ECO:0000256" key="1">
    <source>
        <dbReference type="SAM" id="Phobius"/>
    </source>
</evidence>
<keyword evidence="1" id="KW-1133">Transmembrane helix</keyword>
<protein>
    <submittedName>
        <fullName evidence="2">Uncharacterized protein</fullName>
    </submittedName>
</protein>
<gene>
    <name evidence="2" type="ORF">GCM10007111_26660</name>
</gene>
<dbReference type="PROSITE" id="PS51257">
    <property type="entry name" value="PROKAR_LIPOPROTEIN"/>
    <property type="match status" value="1"/>
</dbReference>
<evidence type="ECO:0000313" key="2">
    <source>
        <dbReference type="EMBL" id="GGJ63339.1"/>
    </source>
</evidence>
<keyword evidence="1" id="KW-0812">Transmembrane</keyword>